<evidence type="ECO:0008006" key="2">
    <source>
        <dbReference type="Google" id="ProtNLM"/>
    </source>
</evidence>
<name>D6PBV1_9ARCH</name>
<protein>
    <recommendedName>
        <fullName evidence="2">Amine oxidase domain-containing protein</fullName>
    </recommendedName>
</protein>
<dbReference type="SUPFAM" id="SSF51905">
    <property type="entry name" value="FAD/NAD(P)-binding domain"/>
    <property type="match status" value="1"/>
</dbReference>
<dbReference type="InterPro" id="IPR036188">
    <property type="entry name" value="FAD/NAD-bd_sf"/>
</dbReference>
<dbReference type="AlphaFoldDB" id="D6PBV1"/>
<reference evidence="1" key="1">
    <citation type="journal article" date="2010" name="ISME J.">
        <title>Metagenome of the Mediterranean deep chlorophyll maximum studied by direct and fosmid library 454 pyrosequencing.</title>
        <authorList>
            <person name="Ghai R."/>
            <person name="Martin-Cuadrado A.B."/>
            <person name="Molto A.G."/>
            <person name="Heredia I.G."/>
            <person name="Cabrera R."/>
            <person name="Martin J."/>
            <person name="Verdu M."/>
            <person name="Deschamps P."/>
            <person name="Moreira D."/>
            <person name="Lopez-Garcia P."/>
            <person name="Mira A."/>
            <person name="Rodriguez-Valera F."/>
        </authorList>
    </citation>
    <scope>NUCLEOTIDE SEQUENCE</scope>
</reference>
<proteinExistence type="predicted"/>
<sequence length="203" mass="22111">MAAALDEVGVLIEAHCQVEAVENGRVSLKDGRTFDSDVVVLACGKSQAQRLLRPVDEEALAGISPIRASTLDATLTSRPLGEKHGLIDAQEGAYVFDLANIQPRLGLEGAFLSAVMVEQENETKEARAIRFEHFLEHHAKGWQHHVLHERRQENIVVQTKGQKPAYDAYVSNGILLAGEWVASDHELADAAAETGRKCGQNIA</sequence>
<organism evidence="1">
    <name type="scientific">uncultured archaeon MedDCM-OCT-S08-C282</name>
    <dbReference type="NCBI Taxonomy" id="743096"/>
    <lineage>
        <taxon>Archaea</taxon>
        <taxon>environmental samples</taxon>
    </lineage>
</organism>
<accession>D6PBV1</accession>
<evidence type="ECO:0000313" key="1">
    <source>
        <dbReference type="EMBL" id="ADD93202.1"/>
    </source>
</evidence>
<dbReference type="EMBL" id="GU942970">
    <property type="protein sequence ID" value="ADD93202.1"/>
    <property type="molecule type" value="Genomic_DNA"/>
</dbReference>